<organism evidence="9 10">
    <name type="scientific">Aurantiacibacter flavus</name>
    <dbReference type="NCBI Taxonomy" id="3145232"/>
    <lineage>
        <taxon>Bacteria</taxon>
        <taxon>Pseudomonadati</taxon>
        <taxon>Pseudomonadota</taxon>
        <taxon>Alphaproteobacteria</taxon>
        <taxon>Sphingomonadales</taxon>
        <taxon>Erythrobacteraceae</taxon>
        <taxon>Aurantiacibacter</taxon>
    </lineage>
</organism>
<evidence type="ECO:0000259" key="8">
    <source>
        <dbReference type="PROSITE" id="PS51762"/>
    </source>
</evidence>
<dbReference type="PANTHER" id="PTHR31062">
    <property type="entry name" value="XYLOGLUCAN ENDOTRANSGLUCOSYLASE/HYDROLASE PROTEIN 8-RELATED"/>
    <property type="match status" value="1"/>
</dbReference>
<dbReference type="RefSeq" id="WP_346785483.1">
    <property type="nucleotide sequence ID" value="NZ_JBDLBR010000004.1"/>
</dbReference>
<dbReference type="EMBL" id="JBDLBR010000004">
    <property type="protein sequence ID" value="MEN7538027.1"/>
    <property type="molecule type" value="Genomic_DNA"/>
</dbReference>
<dbReference type="PROSITE" id="PS51762">
    <property type="entry name" value="GH16_2"/>
    <property type="match status" value="1"/>
</dbReference>
<keyword evidence="10" id="KW-1185">Reference proteome</keyword>
<sequence>MDAQAATPRADGITQERLAGAPPFTDGFDRLNNRTWSVSDGWRNGEWTVNDWRRSQARFDGKLHLVLDHKRTNLAEFSGAEVQTRQKYGHGYYEVTMRAAPASGTVSGFFTYTGPHFGDPWDEIDIEILGSKPREVAFTYFRDGEKVSYEHPLGFDATAEEHVYGFDWQPGYIRWYVDGELVHEDAGDRLPLPVTKQKIMVSLWGSQQLTSWVGEFDPATLPTSMTVDCISFSADFVSRQGCD</sequence>
<name>A0ABV0D1S8_9SPHN</name>
<dbReference type="PRINTS" id="PR00737">
    <property type="entry name" value="GLHYDRLASE16"/>
</dbReference>
<proteinExistence type="inferred from homology"/>
<keyword evidence="3" id="KW-0378">Hydrolase</keyword>
<evidence type="ECO:0000256" key="2">
    <source>
        <dbReference type="ARBA" id="ARBA00014569"/>
    </source>
</evidence>
<reference evidence="9 10" key="1">
    <citation type="submission" date="2024-05" db="EMBL/GenBank/DDBJ databases">
        <authorList>
            <person name="Park S."/>
        </authorList>
    </citation>
    <scope>NUCLEOTIDE SEQUENCE [LARGE SCALE GENOMIC DNA]</scope>
    <source>
        <strain evidence="9 10">DGU5</strain>
    </source>
</reference>
<evidence type="ECO:0000313" key="10">
    <source>
        <dbReference type="Proteomes" id="UP001484535"/>
    </source>
</evidence>
<evidence type="ECO:0000313" key="9">
    <source>
        <dbReference type="EMBL" id="MEN7538027.1"/>
    </source>
</evidence>
<dbReference type="InterPro" id="IPR044791">
    <property type="entry name" value="Beta-glucanase/XTH"/>
</dbReference>
<evidence type="ECO:0000256" key="7">
    <source>
        <dbReference type="ARBA" id="ARBA00031665"/>
    </source>
</evidence>
<evidence type="ECO:0000256" key="3">
    <source>
        <dbReference type="ARBA" id="ARBA00022801"/>
    </source>
</evidence>
<comment type="similarity">
    <text evidence="1">Belongs to the glycosyl hydrolase 16 family.</text>
</comment>
<evidence type="ECO:0000256" key="5">
    <source>
        <dbReference type="ARBA" id="ARBA00029722"/>
    </source>
</evidence>
<evidence type="ECO:0000256" key="6">
    <source>
        <dbReference type="ARBA" id="ARBA00029771"/>
    </source>
</evidence>
<feature type="domain" description="GH16" evidence="8">
    <location>
        <begin position="2"/>
        <end position="238"/>
    </location>
</feature>
<evidence type="ECO:0000256" key="1">
    <source>
        <dbReference type="ARBA" id="ARBA00006865"/>
    </source>
</evidence>
<comment type="caution">
    <text evidence="9">The sequence shown here is derived from an EMBL/GenBank/DDBJ whole genome shotgun (WGS) entry which is preliminary data.</text>
</comment>
<gene>
    <name evidence="9" type="ORF">ABDJ38_12665</name>
</gene>
<evidence type="ECO:0000256" key="4">
    <source>
        <dbReference type="ARBA" id="ARBA00023295"/>
    </source>
</evidence>
<dbReference type="InterPro" id="IPR008264">
    <property type="entry name" value="Beta_glucanase"/>
</dbReference>
<dbReference type="Proteomes" id="UP001484535">
    <property type="component" value="Unassembled WGS sequence"/>
</dbReference>
<dbReference type="SUPFAM" id="SSF49899">
    <property type="entry name" value="Concanavalin A-like lectins/glucanases"/>
    <property type="match status" value="1"/>
</dbReference>
<protein>
    <recommendedName>
        <fullName evidence="2">Beta-glucanase</fullName>
    </recommendedName>
    <alternativeName>
        <fullName evidence="7">1,3-1,4-beta-D-glucan 4-glucanohydrolase</fullName>
    </alternativeName>
    <alternativeName>
        <fullName evidence="6">Endo-beta-1,3-1,4 glucanase</fullName>
    </alternativeName>
    <alternativeName>
        <fullName evidence="5">Lichenase</fullName>
    </alternativeName>
</protein>
<keyword evidence="4" id="KW-0326">Glycosidase</keyword>
<dbReference type="InterPro" id="IPR013320">
    <property type="entry name" value="ConA-like_dom_sf"/>
</dbReference>
<dbReference type="Gene3D" id="2.60.120.200">
    <property type="match status" value="1"/>
</dbReference>
<dbReference type="InterPro" id="IPR000757">
    <property type="entry name" value="Beta-glucanase-like"/>
</dbReference>
<dbReference type="Pfam" id="PF00722">
    <property type="entry name" value="Glyco_hydro_16"/>
    <property type="match status" value="1"/>
</dbReference>
<accession>A0ABV0D1S8</accession>